<protein>
    <submittedName>
        <fullName evidence="4">UDP-2,4-diacetamido-2,4, 6-trideoxy-beta-L-altropyranose hydrolase</fullName>
        <ecNumber evidence="4">3.6.1.57</ecNumber>
    </submittedName>
</protein>
<dbReference type="PANTHER" id="PTHR21015">
    <property type="entry name" value="UDP-N-ACETYLGLUCOSAMINE--N-ACETYLMURAMYL-(PENTAPEPTIDE) PYROPHOSPHORYL-UNDECAPRENOL N-ACETYLGLUCOSAMINE TRANSFERASE 1"/>
    <property type="match status" value="1"/>
</dbReference>
<dbReference type="Gene3D" id="3.40.630.30">
    <property type="match status" value="1"/>
</dbReference>
<proteinExistence type="predicted"/>
<feature type="domain" description="N-acetyltransferase" evidence="3">
    <location>
        <begin position="345"/>
        <end position="500"/>
    </location>
</feature>
<evidence type="ECO:0000313" key="5">
    <source>
        <dbReference type="Proteomes" id="UP000615026"/>
    </source>
</evidence>
<dbReference type="SUPFAM" id="SSF55729">
    <property type="entry name" value="Acyl-CoA N-acyltransferases (Nat)"/>
    <property type="match status" value="1"/>
</dbReference>
<dbReference type="AlphaFoldDB" id="A0A928ZVW2"/>
<dbReference type="SUPFAM" id="SSF53756">
    <property type="entry name" value="UDP-Glycosyltransferase/glycogen phosphorylase"/>
    <property type="match status" value="1"/>
</dbReference>
<dbReference type="PROSITE" id="PS51186">
    <property type="entry name" value="GNAT"/>
    <property type="match status" value="1"/>
</dbReference>
<dbReference type="InterPro" id="IPR020023">
    <property type="entry name" value="PseG"/>
</dbReference>
<dbReference type="EC" id="3.6.1.57" evidence="4"/>
<keyword evidence="5" id="KW-1185">Reference proteome</keyword>
<dbReference type="Pfam" id="PF13302">
    <property type="entry name" value="Acetyltransf_3"/>
    <property type="match status" value="1"/>
</dbReference>
<feature type="binding site" evidence="2">
    <location>
        <position position="259"/>
    </location>
    <ligand>
        <name>substrate</name>
    </ligand>
</feature>
<dbReference type="EMBL" id="JADEXP010000168">
    <property type="protein sequence ID" value="MBE9068428.1"/>
    <property type="molecule type" value="Genomic_DNA"/>
</dbReference>
<dbReference type="InterPro" id="IPR007235">
    <property type="entry name" value="Glyco_trans_28_C"/>
</dbReference>
<name>A0A928ZVW2_LEPEC</name>
<feature type="active site" description="Proton acceptor" evidence="1">
    <location>
        <position position="17"/>
    </location>
</feature>
<evidence type="ECO:0000313" key="4">
    <source>
        <dbReference type="EMBL" id="MBE9068428.1"/>
    </source>
</evidence>
<comment type="caution">
    <text evidence="4">The sequence shown here is derived from an EMBL/GenBank/DDBJ whole genome shotgun (WGS) entry which is preliminary data.</text>
</comment>
<feature type="binding site" evidence="2">
    <location>
        <position position="155"/>
    </location>
    <ligand>
        <name>substrate</name>
    </ligand>
</feature>
<dbReference type="GO" id="GO:0016758">
    <property type="term" value="F:hexosyltransferase activity"/>
    <property type="evidence" value="ECO:0007669"/>
    <property type="project" value="InterPro"/>
</dbReference>
<evidence type="ECO:0000259" key="3">
    <source>
        <dbReference type="PROSITE" id="PS51186"/>
    </source>
</evidence>
<keyword evidence="4" id="KW-0378">Hydrolase</keyword>
<gene>
    <name evidence="4" type="primary">pseG</name>
    <name evidence="4" type="ORF">IQ260_17385</name>
</gene>
<dbReference type="Gene3D" id="3.40.50.2000">
    <property type="entry name" value="Glycogen Phosphorylase B"/>
    <property type="match status" value="1"/>
</dbReference>
<dbReference type="Pfam" id="PF04101">
    <property type="entry name" value="Glyco_tran_28_C"/>
    <property type="match status" value="1"/>
</dbReference>
<sequence length="513" mass="57550">MSLLIRSDASSKIGTGHVVRCMALAQAWLEVDVPVTFLMAIKAPALESRLQAEGIKVDYLLVSPGSQEDAEQTVIKAKALGSLWVVVDGYQFGVDYQRTIKIAGLKLLLLDDYGHAKHYCADLVLNQNVCAQEKLYANRESSTQLLLGTSYALLRKEFWLWQGWQRKIPTVARKILVTLGGADPDNITFKVIEALKKLKVNNLEVIVVVGGSNPHYEQLQKVVEASEIAITLHRNVAHMSELMAWADLAVTAGGSTCWELAFMGLPSLMIILAENQCAIAEKLDTVGAAINLGWHNNISTNTLRQQTYRLVNTPNLRQAMTESSRQLVDGEGSQRVLMHLQNQRLRLRTVNEDDCKLIWQWANDPDVRARSFSSQPIPWDEHVQWFNAKQKALDCRFYLALDLHDSPLGVIRFDLHQDNATVSVTIDSKFRAQGYGNQLINLATAKLFRTSNITYIYAYIQPDNQASLRAFQKADFRKLGTVTHKGLPTIKLLKEQHRCNSIKNDLAMPSNQS</sequence>
<dbReference type="Gene3D" id="3.40.50.11190">
    <property type="match status" value="1"/>
</dbReference>
<dbReference type="InterPro" id="IPR016181">
    <property type="entry name" value="Acyl_CoA_acyltransferase"/>
</dbReference>
<dbReference type="Proteomes" id="UP000615026">
    <property type="component" value="Unassembled WGS sequence"/>
</dbReference>
<dbReference type="RefSeq" id="WP_193994373.1">
    <property type="nucleotide sequence ID" value="NZ_JADEXP010000168.1"/>
</dbReference>
<dbReference type="GO" id="GO:0016747">
    <property type="term" value="F:acyltransferase activity, transferring groups other than amino-acyl groups"/>
    <property type="evidence" value="ECO:0007669"/>
    <property type="project" value="InterPro"/>
</dbReference>
<dbReference type="InterPro" id="IPR000182">
    <property type="entry name" value="GNAT_dom"/>
</dbReference>
<dbReference type="PANTHER" id="PTHR21015:SF22">
    <property type="entry name" value="GLYCOSYLTRANSFERASE"/>
    <property type="match status" value="1"/>
</dbReference>
<organism evidence="4 5">
    <name type="scientific">Leptolyngbya cf. ectocarpi LEGE 11479</name>
    <dbReference type="NCBI Taxonomy" id="1828722"/>
    <lineage>
        <taxon>Bacteria</taxon>
        <taxon>Bacillati</taxon>
        <taxon>Cyanobacteriota</taxon>
        <taxon>Cyanophyceae</taxon>
        <taxon>Leptolyngbyales</taxon>
        <taxon>Leptolyngbyaceae</taxon>
        <taxon>Leptolyngbya group</taxon>
        <taxon>Leptolyngbya</taxon>
    </lineage>
</organism>
<reference evidence="4" key="1">
    <citation type="submission" date="2020-10" db="EMBL/GenBank/DDBJ databases">
        <authorList>
            <person name="Castelo-Branco R."/>
            <person name="Eusebio N."/>
            <person name="Adriana R."/>
            <person name="Vieira A."/>
            <person name="Brugerolle De Fraissinette N."/>
            <person name="Rezende De Castro R."/>
            <person name="Schneider M.P."/>
            <person name="Vasconcelos V."/>
            <person name="Leao P.N."/>
        </authorList>
    </citation>
    <scope>NUCLEOTIDE SEQUENCE</scope>
    <source>
        <strain evidence="4">LEGE 11479</strain>
    </source>
</reference>
<accession>A0A928ZVW2</accession>
<dbReference type="NCBIfam" id="TIGR03590">
    <property type="entry name" value="PseG"/>
    <property type="match status" value="1"/>
</dbReference>
<evidence type="ECO:0000256" key="1">
    <source>
        <dbReference type="PIRSR" id="PIRSR620023-1"/>
    </source>
</evidence>
<dbReference type="GO" id="GO:0016787">
    <property type="term" value="F:hydrolase activity"/>
    <property type="evidence" value="ECO:0007669"/>
    <property type="project" value="UniProtKB-KW"/>
</dbReference>
<evidence type="ECO:0000256" key="2">
    <source>
        <dbReference type="PIRSR" id="PIRSR620023-2"/>
    </source>
</evidence>